<proteinExistence type="predicted"/>
<accession>A0A7D5D8T2</accession>
<dbReference type="RefSeq" id="WP_176571512.1">
    <property type="nucleotide sequence ID" value="NZ_CP056030.1"/>
</dbReference>
<name>A0A7D5D8T2_9PSED</name>
<keyword evidence="2" id="KW-1185">Reference proteome</keyword>
<dbReference type="AlphaFoldDB" id="A0A7D5D8T2"/>
<protein>
    <submittedName>
        <fullName evidence="1">Structural protein P5</fullName>
    </submittedName>
</protein>
<organism evidence="1 2">
    <name type="scientific">Pseudomonas eucalypticola</name>
    <dbReference type="NCBI Taxonomy" id="2599595"/>
    <lineage>
        <taxon>Bacteria</taxon>
        <taxon>Pseudomonadati</taxon>
        <taxon>Pseudomonadota</taxon>
        <taxon>Gammaproteobacteria</taxon>
        <taxon>Pseudomonadales</taxon>
        <taxon>Pseudomonadaceae</taxon>
        <taxon>Pseudomonas</taxon>
    </lineage>
</organism>
<evidence type="ECO:0000313" key="2">
    <source>
        <dbReference type="Proteomes" id="UP000509568"/>
    </source>
</evidence>
<sequence>MPAIPRGVRNKNPGNIDYNPRNAWVGQIGLEPKSAGVPNPRFAEFDCPENGIRALGKLILAYRGKDGMPGVGKPGIDTVTEVITRWAPGNENNTAAYIAAVAKRMVVLPTAPLVLADFKTLLGITMGIINHENGGIPYTQAVIEEGVRRALA</sequence>
<reference evidence="1 2" key="1">
    <citation type="submission" date="2020-06" db="EMBL/GenBank/DDBJ databases">
        <title>Pseudomonas eucalypticola sp. nov., an endophyte of Eucalyptus dunnii leaves with biocontrol ability of eucalyptus leaf blight.</title>
        <authorList>
            <person name="Liu Y."/>
            <person name="Song Z."/>
            <person name="Zeng H."/>
            <person name="Lu M."/>
            <person name="Wang X."/>
            <person name="Lian X."/>
            <person name="Zhang Q."/>
        </authorList>
    </citation>
    <scope>NUCLEOTIDE SEQUENCE [LARGE SCALE GENOMIC DNA]</scope>
    <source>
        <strain evidence="1 2">NP-1</strain>
    </source>
</reference>
<dbReference type="KEGG" id="pez:HWQ56_19230"/>
<dbReference type="EMBL" id="CP056030">
    <property type="protein sequence ID" value="QKZ05813.1"/>
    <property type="molecule type" value="Genomic_DNA"/>
</dbReference>
<gene>
    <name evidence="1" type="ORF">HWQ56_19230</name>
</gene>
<dbReference type="Proteomes" id="UP000509568">
    <property type="component" value="Chromosome"/>
</dbReference>
<evidence type="ECO:0000313" key="1">
    <source>
        <dbReference type="EMBL" id="QKZ05813.1"/>
    </source>
</evidence>